<evidence type="ECO:0000313" key="1">
    <source>
        <dbReference type="EMBL" id="CAH1599663.1"/>
    </source>
</evidence>
<sequence>MFRGEIVANFEPGAGNDYPGARYVDHGEMVFFEGNGLRKALNEGRSYVLS</sequence>
<organism evidence="1 2">
    <name type="scientific">Vibrio jasicida</name>
    <dbReference type="NCBI Taxonomy" id="766224"/>
    <lineage>
        <taxon>Bacteria</taxon>
        <taxon>Pseudomonadati</taxon>
        <taxon>Pseudomonadota</taxon>
        <taxon>Gammaproteobacteria</taxon>
        <taxon>Vibrionales</taxon>
        <taxon>Vibrionaceae</taxon>
        <taxon>Vibrio</taxon>
    </lineage>
</organism>
<gene>
    <name evidence="1" type="ORF">THF1A12_40229</name>
</gene>
<dbReference type="Proteomes" id="UP001295462">
    <property type="component" value="Unassembled WGS sequence"/>
</dbReference>
<evidence type="ECO:0000313" key="2">
    <source>
        <dbReference type="Proteomes" id="UP001295462"/>
    </source>
</evidence>
<reference evidence="1" key="1">
    <citation type="submission" date="2022-01" db="EMBL/GenBank/DDBJ databases">
        <authorList>
            <person name="Lagorce A."/>
        </authorList>
    </citation>
    <scope>NUCLEOTIDE SEQUENCE</scope>
    <source>
        <strain evidence="1">Th15_F1_A12</strain>
    </source>
</reference>
<protein>
    <submittedName>
        <fullName evidence="1">Uncharacterized protein</fullName>
    </submittedName>
</protein>
<dbReference type="EMBL" id="CAKMUD010000094">
    <property type="protein sequence ID" value="CAH1599663.1"/>
    <property type="molecule type" value="Genomic_DNA"/>
</dbReference>
<comment type="caution">
    <text evidence="1">The sequence shown here is derived from an EMBL/GenBank/DDBJ whole genome shotgun (WGS) entry which is preliminary data.</text>
</comment>
<accession>A0AAU9QUR6</accession>
<dbReference type="AlphaFoldDB" id="A0AAU9QUR6"/>
<proteinExistence type="predicted"/>
<name>A0AAU9QUR6_9VIBR</name>